<keyword evidence="6" id="KW-0418">Kinase</keyword>
<evidence type="ECO:0000313" key="13">
    <source>
        <dbReference type="EMBL" id="KAK9413048.1"/>
    </source>
</evidence>
<reference evidence="13 14" key="1">
    <citation type="journal article" date="2024" name="J. Plant Pathol.">
        <title>Sequence and assembly of the genome of Seiridium unicorne, isolate CBS 538.82, causal agent of cypress canker disease.</title>
        <authorList>
            <person name="Scali E."/>
            <person name="Rocca G.D."/>
            <person name="Danti R."/>
            <person name="Garbelotto M."/>
            <person name="Barberini S."/>
            <person name="Baroncelli R."/>
            <person name="Emiliani G."/>
        </authorList>
    </citation>
    <scope>NUCLEOTIDE SEQUENCE [LARGE SCALE GENOMIC DNA]</scope>
    <source>
        <strain evidence="13 14">BM-138-508</strain>
    </source>
</reference>
<evidence type="ECO:0000256" key="10">
    <source>
        <dbReference type="PROSITE-ProRule" id="PRU10141"/>
    </source>
</evidence>
<evidence type="ECO:0000256" key="3">
    <source>
        <dbReference type="ARBA" id="ARBA00022527"/>
    </source>
</evidence>
<evidence type="ECO:0000256" key="6">
    <source>
        <dbReference type="ARBA" id="ARBA00022777"/>
    </source>
</evidence>
<name>A0ABR2UEI8_9PEZI</name>
<proteinExistence type="inferred from homology"/>
<feature type="region of interest" description="Disordered" evidence="11">
    <location>
        <begin position="869"/>
        <end position="895"/>
    </location>
</feature>
<dbReference type="SUPFAM" id="SSF56112">
    <property type="entry name" value="Protein kinase-like (PK-like)"/>
    <property type="match status" value="1"/>
</dbReference>
<protein>
    <recommendedName>
        <fullName evidence="2">non-specific serine/threonine protein kinase</fullName>
        <ecNumber evidence="2">2.7.11.1</ecNumber>
    </recommendedName>
</protein>
<evidence type="ECO:0000256" key="7">
    <source>
        <dbReference type="ARBA" id="ARBA00022840"/>
    </source>
</evidence>
<evidence type="ECO:0000256" key="9">
    <source>
        <dbReference type="ARBA" id="ARBA00048679"/>
    </source>
</evidence>
<dbReference type="EMBL" id="JARVKF010000444">
    <property type="protein sequence ID" value="KAK9413048.1"/>
    <property type="molecule type" value="Genomic_DNA"/>
</dbReference>
<dbReference type="PROSITE" id="PS00107">
    <property type="entry name" value="PROTEIN_KINASE_ATP"/>
    <property type="match status" value="1"/>
</dbReference>
<feature type="compositionally biased region" description="Polar residues" evidence="11">
    <location>
        <begin position="606"/>
        <end position="624"/>
    </location>
</feature>
<gene>
    <name evidence="13" type="ORF">SUNI508_12134</name>
</gene>
<dbReference type="InterPro" id="IPR050629">
    <property type="entry name" value="STE20/SPS1-PAK"/>
</dbReference>
<sequence>MASLRPDYDHWPQKKKGAYTEAWGQPPQDEIGMKAGVPRQQVQRQVSLSVHQALNLSPLTQAITIAIALSAWSLSYTVTLILQRLALASGQDQSKTTIKMVGLEVPWSQTKGKAQEDARKMQAAVQEECQKSGKPVPDYELTELIGKGSFGRVYKATGAKDGNVVAVKIIDVDESDTMNPKLADTYSEFLKEVNALQVLREGGAQNINHVLEALPVGRSMWMITEHCAGGSVATLMKPTAPGGLQEKWIIPILREVATAIFWVHKQGIIHRDIKCANVLVTEVGGVQLCDFGVAGMMESRFDKRSTFIGTPHWMAPELFDMNASYGTEVDIWAFGSMVYEIASGLPPNVGAQVGLPQFGGFLRDHIPRLEGPQYTDDLKSLVAFCLVESPQHRPTIEQVQNHPYIKGTDDRYPTSTLASLVRAYKLWEERGGSRKSLFNPLIGAQGPSDADLSSTSMADEWNFSTTLAFDEHIHDNPDGVTDFEAVRDVYGSQVDFPGGYNEDTQRAKPKGRRRPPPQALAAVKAPLEKVFDPNTISSYNENSQAYYGRPPMPPPPASDLPLRDDNMHSTLRESLIDLDASLGGGELSQFASMDTIKAGPGPRASMDNNWSFSGATDPQYNQAPFSDPADLDTGRPGPDWQWPTVIPPASASAETTNFTFDGEDTRPPLIHQQTEPAGLPSQGYELQVPRSTNDRMSVSSLIDLDEGLVDSGMPEYTRPSTANSDVPSMTGSEMGGGANPFELERHSVYAPAAFTQREPSIYVSDASQYATLAAPDDPEPQPILSQTIRHQPNISDASQTYIDSDNSDYTTSMSRNNVRSNGVSNHIPPVAPPAASIMEGTAPAFDVKEEMRRLVTTLSDHLNFMGEQVGELEPRRASRMSAGRISEEEMGNPAD</sequence>
<dbReference type="InterPro" id="IPR017441">
    <property type="entry name" value="Protein_kinase_ATP_BS"/>
</dbReference>
<dbReference type="Pfam" id="PF00069">
    <property type="entry name" value="Pkinase"/>
    <property type="match status" value="1"/>
</dbReference>
<dbReference type="InterPro" id="IPR000719">
    <property type="entry name" value="Prot_kinase_dom"/>
</dbReference>
<keyword evidence="7 10" id="KW-0067">ATP-binding</keyword>
<keyword evidence="4" id="KW-0808">Transferase</keyword>
<feature type="region of interest" description="Disordered" evidence="11">
    <location>
        <begin position="709"/>
        <end position="729"/>
    </location>
</feature>
<dbReference type="EC" id="2.7.11.1" evidence="2"/>
<feature type="region of interest" description="Disordered" evidence="11">
    <location>
        <begin position="494"/>
        <end position="519"/>
    </location>
</feature>
<feature type="domain" description="Protein kinase" evidence="12">
    <location>
        <begin position="139"/>
        <end position="405"/>
    </location>
</feature>
<feature type="region of interest" description="Disordered" evidence="11">
    <location>
        <begin position="595"/>
        <end position="639"/>
    </location>
</feature>
<evidence type="ECO:0000313" key="14">
    <source>
        <dbReference type="Proteomes" id="UP001408356"/>
    </source>
</evidence>
<comment type="similarity">
    <text evidence="1">Belongs to the protein kinase superfamily. STE Ser/Thr protein kinase family. STE20 subfamily.</text>
</comment>
<evidence type="ECO:0000256" key="1">
    <source>
        <dbReference type="ARBA" id="ARBA00008874"/>
    </source>
</evidence>
<comment type="catalytic activity">
    <reaction evidence="8">
        <text>L-threonyl-[protein] + ATP = O-phospho-L-threonyl-[protein] + ADP + H(+)</text>
        <dbReference type="Rhea" id="RHEA:46608"/>
        <dbReference type="Rhea" id="RHEA-COMP:11060"/>
        <dbReference type="Rhea" id="RHEA-COMP:11605"/>
        <dbReference type="ChEBI" id="CHEBI:15378"/>
        <dbReference type="ChEBI" id="CHEBI:30013"/>
        <dbReference type="ChEBI" id="CHEBI:30616"/>
        <dbReference type="ChEBI" id="CHEBI:61977"/>
        <dbReference type="ChEBI" id="CHEBI:456216"/>
        <dbReference type="EC" id="2.7.11.1"/>
    </reaction>
</comment>
<dbReference type="PROSITE" id="PS00108">
    <property type="entry name" value="PROTEIN_KINASE_ST"/>
    <property type="match status" value="1"/>
</dbReference>
<evidence type="ECO:0000256" key="11">
    <source>
        <dbReference type="SAM" id="MobiDB-lite"/>
    </source>
</evidence>
<comment type="catalytic activity">
    <reaction evidence="9">
        <text>L-seryl-[protein] + ATP = O-phospho-L-seryl-[protein] + ADP + H(+)</text>
        <dbReference type="Rhea" id="RHEA:17989"/>
        <dbReference type="Rhea" id="RHEA-COMP:9863"/>
        <dbReference type="Rhea" id="RHEA-COMP:11604"/>
        <dbReference type="ChEBI" id="CHEBI:15378"/>
        <dbReference type="ChEBI" id="CHEBI:29999"/>
        <dbReference type="ChEBI" id="CHEBI:30616"/>
        <dbReference type="ChEBI" id="CHEBI:83421"/>
        <dbReference type="ChEBI" id="CHEBI:456216"/>
        <dbReference type="EC" id="2.7.11.1"/>
    </reaction>
</comment>
<evidence type="ECO:0000256" key="4">
    <source>
        <dbReference type="ARBA" id="ARBA00022679"/>
    </source>
</evidence>
<feature type="region of interest" description="Disordered" evidence="11">
    <location>
        <begin position="541"/>
        <end position="565"/>
    </location>
</feature>
<dbReference type="SMART" id="SM00220">
    <property type="entry name" value="S_TKc"/>
    <property type="match status" value="1"/>
</dbReference>
<feature type="compositionally biased region" description="Polar residues" evidence="11">
    <location>
        <begin position="718"/>
        <end position="729"/>
    </location>
</feature>
<keyword evidence="14" id="KW-1185">Reference proteome</keyword>
<dbReference type="PROSITE" id="PS50011">
    <property type="entry name" value="PROTEIN_KINASE_DOM"/>
    <property type="match status" value="1"/>
</dbReference>
<keyword evidence="3" id="KW-0723">Serine/threonine-protein kinase</keyword>
<evidence type="ECO:0000256" key="2">
    <source>
        <dbReference type="ARBA" id="ARBA00012513"/>
    </source>
</evidence>
<dbReference type="InterPro" id="IPR011009">
    <property type="entry name" value="Kinase-like_dom_sf"/>
</dbReference>
<keyword evidence="5 10" id="KW-0547">Nucleotide-binding</keyword>
<dbReference type="PANTHER" id="PTHR48012">
    <property type="entry name" value="STERILE20-LIKE KINASE, ISOFORM B-RELATED"/>
    <property type="match status" value="1"/>
</dbReference>
<dbReference type="Gene3D" id="1.10.510.10">
    <property type="entry name" value="Transferase(Phosphotransferase) domain 1"/>
    <property type="match status" value="1"/>
</dbReference>
<feature type="binding site" evidence="10">
    <location>
        <position position="168"/>
    </location>
    <ligand>
        <name>ATP</name>
        <dbReference type="ChEBI" id="CHEBI:30616"/>
    </ligand>
</feature>
<dbReference type="PANTHER" id="PTHR48012:SF10">
    <property type="entry name" value="FI20177P1"/>
    <property type="match status" value="1"/>
</dbReference>
<evidence type="ECO:0000256" key="5">
    <source>
        <dbReference type="ARBA" id="ARBA00022741"/>
    </source>
</evidence>
<dbReference type="Proteomes" id="UP001408356">
    <property type="component" value="Unassembled WGS sequence"/>
</dbReference>
<evidence type="ECO:0000256" key="8">
    <source>
        <dbReference type="ARBA" id="ARBA00047899"/>
    </source>
</evidence>
<organism evidence="13 14">
    <name type="scientific">Seiridium unicorne</name>
    <dbReference type="NCBI Taxonomy" id="138068"/>
    <lineage>
        <taxon>Eukaryota</taxon>
        <taxon>Fungi</taxon>
        <taxon>Dikarya</taxon>
        <taxon>Ascomycota</taxon>
        <taxon>Pezizomycotina</taxon>
        <taxon>Sordariomycetes</taxon>
        <taxon>Xylariomycetidae</taxon>
        <taxon>Amphisphaeriales</taxon>
        <taxon>Sporocadaceae</taxon>
        <taxon>Seiridium</taxon>
    </lineage>
</organism>
<evidence type="ECO:0000259" key="12">
    <source>
        <dbReference type="PROSITE" id="PS50011"/>
    </source>
</evidence>
<accession>A0ABR2UEI8</accession>
<dbReference type="InterPro" id="IPR008271">
    <property type="entry name" value="Ser/Thr_kinase_AS"/>
</dbReference>
<comment type="caution">
    <text evidence="13">The sequence shown here is derived from an EMBL/GenBank/DDBJ whole genome shotgun (WGS) entry which is preliminary data.</text>
</comment>